<dbReference type="GO" id="GO:0005948">
    <property type="term" value="C:acetolactate synthase complex"/>
    <property type="evidence" value="ECO:0007669"/>
    <property type="project" value="TreeGrafter"/>
</dbReference>
<dbReference type="EMBL" id="JAFLRJ010000383">
    <property type="protein sequence ID" value="MBO0516287.1"/>
    <property type="molecule type" value="Genomic_DNA"/>
</dbReference>
<keyword evidence="5 12" id="KW-0028">Amino-acid biosynthesis</keyword>
<keyword evidence="7 12" id="KW-0479">Metal-binding</keyword>
<evidence type="ECO:0000256" key="7">
    <source>
        <dbReference type="ARBA" id="ARBA00022723"/>
    </source>
</evidence>
<evidence type="ECO:0000259" key="16">
    <source>
        <dbReference type="Pfam" id="PF02776"/>
    </source>
</evidence>
<evidence type="ECO:0000313" key="18">
    <source>
        <dbReference type="Proteomes" id="UP000664167"/>
    </source>
</evidence>
<evidence type="ECO:0000256" key="3">
    <source>
        <dbReference type="ARBA" id="ARBA00007812"/>
    </source>
</evidence>
<reference evidence="17" key="1">
    <citation type="submission" date="2021-03" db="EMBL/GenBank/DDBJ databases">
        <title>Streptomyces poriferae sp. nov., a novel marine sponge-derived Actinobacteria species with anti-MRSA activity.</title>
        <authorList>
            <person name="Sandoval-Powers M."/>
            <person name="Kralova S."/>
            <person name="Nguyen G.-S."/>
            <person name="Fawwal D."/>
            <person name="Degnes K."/>
            <person name="Klinkenberg G."/>
            <person name="Sletta H."/>
            <person name="Wentzel A."/>
            <person name="Liles M.R."/>
        </authorList>
    </citation>
    <scope>NUCLEOTIDE SEQUENCE</scope>
    <source>
        <strain evidence="17">DSM 41794</strain>
    </source>
</reference>
<dbReference type="AlphaFoldDB" id="A0A939JKX8"/>
<evidence type="ECO:0000256" key="5">
    <source>
        <dbReference type="ARBA" id="ARBA00022605"/>
    </source>
</evidence>
<dbReference type="GO" id="GO:0009097">
    <property type="term" value="P:isoleucine biosynthetic process"/>
    <property type="evidence" value="ECO:0007669"/>
    <property type="project" value="TreeGrafter"/>
</dbReference>
<keyword evidence="10 12" id="KW-0100">Branched-chain amino acid biosynthesis</keyword>
<evidence type="ECO:0000313" key="17">
    <source>
        <dbReference type="EMBL" id="MBO0516287.1"/>
    </source>
</evidence>
<feature type="domain" description="Thiamine pyrophosphate enzyme TPP-binding" evidence="15">
    <location>
        <begin position="418"/>
        <end position="579"/>
    </location>
</feature>
<proteinExistence type="inferred from homology"/>
<name>A0A939JKX8_9ACTN</name>
<dbReference type="GO" id="GO:0003984">
    <property type="term" value="F:acetolactate synthase activity"/>
    <property type="evidence" value="ECO:0007669"/>
    <property type="project" value="UniProtKB-EC"/>
</dbReference>
<dbReference type="GO" id="GO:0030976">
    <property type="term" value="F:thiamine pyrophosphate binding"/>
    <property type="evidence" value="ECO:0007669"/>
    <property type="project" value="UniProtKB-UniRule"/>
</dbReference>
<protein>
    <recommendedName>
        <fullName evidence="4 12">Acetolactate synthase</fullName>
        <ecNumber evidence="4 12">2.2.1.6</ecNumber>
    </recommendedName>
</protein>
<dbReference type="Pfam" id="PF02776">
    <property type="entry name" value="TPP_enzyme_N"/>
    <property type="match status" value="1"/>
</dbReference>
<evidence type="ECO:0000259" key="15">
    <source>
        <dbReference type="Pfam" id="PF02775"/>
    </source>
</evidence>
<organism evidence="17 18">
    <name type="scientific">Streptomyces beijiangensis</name>
    <dbReference type="NCBI Taxonomy" id="163361"/>
    <lineage>
        <taxon>Bacteria</taxon>
        <taxon>Bacillati</taxon>
        <taxon>Actinomycetota</taxon>
        <taxon>Actinomycetes</taxon>
        <taxon>Kitasatosporales</taxon>
        <taxon>Streptomycetaceae</taxon>
        <taxon>Streptomyces</taxon>
    </lineage>
</organism>
<dbReference type="InterPro" id="IPR029035">
    <property type="entry name" value="DHS-like_NAD/FAD-binding_dom"/>
</dbReference>
<keyword evidence="8 12" id="KW-0460">Magnesium</keyword>
<dbReference type="GO" id="GO:0050660">
    <property type="term" value="F:flavin adenine dinucleotide binding"/>
    <property type="evidence" value="ECO:0007669"/>
    <property type="project" value="InterPro"/>
</dbReference>
<dbReference type="InterPro" id="IPR012001">
    <property type="entry name" value="Thiamin_PyroP_enz_TPP-bd_dom"/>
</dbReference>
<comment type="cofactor">
    <cofactor evidence="12">
        <name>thiamine diphosphate</name>
        <dbReference type="ChEBI" id="CHEBI:58937"/>
    </cofactor>
    <text evidence="12">Binds 1 thiamine pyrophosphate per subunit.</text>
</comment>
<dbReference type="PANTHER" id="PTHR18968:SF13">
    <property type="entry name" value="ACETOLACTATE SYNTHASE CATALYTIC SUBUNIT, MITOCHONDRIAL"/>
    <property type="match status" value="1"/>
</dbReference>
<dbReference type="InterPro" id="IPR045229">
    <property type="entry name" value="TPP_enz"/>
</dbReference>
<dbReference type="PANTHER" id="PTHR18968">
    <property type="entry name" value="THIAMINE PYROPHOSPHATE ENZYMES"/>
    <property type="match status" value="1"/>
</dbReference>
<dbReference type="NCBIfam" id="TIGR00118">
    <property type="entry name" value="acolac_lg"/>
    <property type="match status" value="1"/>
</dbReference>
<comment type="pathway">
    <text evidence="1 12">Amino-acid biosynthesis; L-isoleucine biosynthesis; L-isoleucine from 2-oxobutanoate: step 1/4.</text>
</comment>
<dbReference type="SUPFAM" id="SSF52518">
    <property type="entry name" value="Thiamin diphosphate-binding fold (THDP-binding)"/>
    <property type="match status" value="2"/>
</dbReference>
<comment type="catalytic activity">
    <reaction evidence="11 12">
        <text>2 pyruvate + H(+) = (2S)-2-acetolactate + CO2</text>
        <dbReference type="Rhea" id="RHEA:25249"/>
        <dbReference type="ChEBI" id="CHEBI:15361"/>
        <dbReference type="ChEBI" id="CHEBI:15378"/>
        <dbReference type="ChEBI" id="CHEBI:16526"/>
        <dbReference type="ChEBI" id="CHEBI:58476"/>
        <dbReference type="EC" id="2.2.1.6"/>
    </reaction>
</comment>
<evidence type="ECO:0000256" key="6">
    <source>
        <dbReference type="ARBA" id="ARBA00022679"/>
    </source>
</evidence>
<comment type="caution">
    <text evidence="17">The sequence shown here is derived from an EMBL/GenBank/DDBJ whole genome shotgun (WGS) entry which is preliminary data.</text>
</comment>
<dbReference type="InterPro" id="IPR012846">
    <property type="entry name" value="Acetolactate_synth_lsu"/>
</dbReference>
<dbReference type="SUPFAM" id="SSF52467">
    <property type="entry name" value="DHS-like NAD/FAD-binding domain"/>
    <property type="match status" value="1"/>
</dbReference>
<dbReference type="GO" id="GO:0000287">
    <property type="term" value="F:magnesium ion binding"/>
    <property type="evidence" value="ECO:0007669"/>
    <property type="project" value="UniProtKB-UniRule"/>
</dbReference>
<sequence length="616" mass="65498">MTEQATGAHHPHPRARNGGQHSASAVEHVTGAQSLIRSLEEVGADTVFGIPGGAILPAYDPMMDSTRVRHILVRHEQGAGHAATGYAQATGKVGVCMATSGPGATNLVTPIADAHMDSVPIVAITGQVAAASIGTDAFQEADICGITMPITKHNFLVTKAEDIPHTIAEAFHIASTGRPGPVLVDIAKDALQAKTTFSWPPQMDLPGYRPVTKPHAKQIREAAKLITQAKRPVLYVGGGVMKAGATAELKVLAELTGAPVTTTLMALGSFPDSHPLHVGMPGMHGAVTAVTALQKADLLIALGTRFDDRVTGKLDSFAPFAKIIHADIDPAEIGKNREVDVPIVGDAREVIADLVQAVQAEHTEGHVGDYSAWWKDLNRWRDTYPLGYDLPEDGTLSPQQVIERIGQAAPEGTIFAAGVGQHQMWASHFIQYEQPSTWLNSGGAGTMGYAVPAAMGAKAGMPDRTVWAIDGDGCFQMTNQELTTCALNNIPIKVAIINNGALGMVRQWQTLFYNQRYSNTVLHNGEGEGGANTGTRVPDFVKLSEAMGCVALRCERPEDLDKVIAEANSINDRPVVVDFIVHEDAMVWPMVAAGTSNDEVMAARGVRPDFGDNEDD</sequence>
<dbReference type="CDD" id="cd02015">
    <property type="entry name" value="TPP_AHAS"/>
    <property type="match status" value="1"/>
</dbReference>
<evidence type="ECO:0000256" key="11">
    <source>
        <dbReference type="ARBA" id="ARBA00048670"/>
    </source>
</evidence>
<keyword evidence="9 12" id="KW-0786">Thiamine pyrophosphate</keyword>
<dbReference type="Proteomes" id="UP000664167">
    <property type="component" value="Unassembled WGS sequence"/>
</dbReference>
<dbReference type="InterPro" id="IPR039368">
    <property type="entry name" value="AHAS_TPP"/>
</dbReference>
<feature type="domain" description="Thiamine pyrophosphate enzyme central" evidence="14">
    <location>
        <begin position="219"/>
        <end position="354"/>
    </location>
</feature>
<comment type="cofactor">
    <cofactor evidence="12">
        <name>Mg(2+)</name>
        <dbReference type="ChEBI" id="CHEBI:18420"/>
    </cofactor>
    <text evidence="12">Binds 1 Mg(2+) ion per subunit.</text>
</comment>
<gene>
    <name evidence="17" type="ORF">J0695_31620</name>
</gene>
<evidence type="ECO:0000256" key="4">
    <source>
        <dbReference type="ARBA" id="ARBA00013145"/>
    </source>
</evidence>
<accession>A0A939JKX8</accession>
<comment type="similarity">
    <text evidence="3 12">Belongs to the TPP enzyme family.</text>
</comment>
<dbReference type="InterPro" id="IPR000399">
    <property type="entry name" value="TPP-bd_CS"/>
</dbReference>
<dbReference type="InterPro" id="IPR029061">
    <property type="entry name" value="THDP-binding"/>
</dbReference>
<dbReference type="PROSITE" id="PS00187">
    <property type="entry name" value="TPP_ENZYMES"/>
    <property type="match status" value="1"/>
</dbReference>
<dbReference type="Gene3D" id="3.40.50.1220">
    <property type="entry name" value="TPP-binding domain"/>
    <property type="match status" value="1"/>
</dbReference>
<feature type="domain" description="Thiamine pyrophosphate enzyme N-terminal TPP-binding" evidence="16">
    <location>
        <begin position="30"/>
        <end position="144"/>
    </location>
</feature>
<evidence type="ECO:0000256" key="13">
    <source>
        <dbReference type="SAM" id="MobiDB-lite"/>
    </source>
</evidence>
<dbReference type="EC" id="2.2.1.6" evidence="4 12"/>
<dbReference type="InterPro" id="IPR011766">
    <property type="entry name" value="TPP_enzyme_TPP-bd"/>
</dbReference>
<dbReference type="InterPro" id="IPR012000">
    <property type="entry name" value="Thiamin_PyroP_enz_cen_dom"/>
</dbReference>
<evidence type="ECO:0000256" key="12">
    <source>
        <dbReference type="RuleBase" id="RU003591"/>
    </source>
</evidence>
<dbReference type="Pfam" id="PF02775">
    <property type="entry name" value="TPP_enzyme_C"/>
    <property type="match status" value="1"/>
</dbReference>
<dbReference type="GO" id="GO:0009099">
    <property type="term" value="P:L-valine biosynthetic process"/>
    <property type="evidence" value="ECO:0007669"/>
    <property type="project" value="TreeGrafter"/>
</dbReference>
<dbReference type="FunFam" id="3.40.50.970:FF:000007">
    <property type="entry name" value="Acetolactate synthase"/>
    <property type="match status" value="1"/>
</dbReference>
<dbReference type="Pfam" id="PF00205">
    <property type="entry name" value="TPP_enzyme_M"/>
    <property type="match status" value="1"/>
</dbReference>
<dbReference type="CDD" id="cd07035">
    <property type="entry name" value="TPP_PYR_POX_like"/>
    <property type="match status" value="1"/>
</dbReference>
<evidence type="ECO:0000259" key="14">
    <source>
        <dbReference type="Pfam" id="PF00205"/>
    </source>
</evidence>
<evidence type="ECO:0000256" key="8">
    <source>
        <dbReference type="ARBA" id="ARBA00022842"/>
    </source>
</evidence>
<dbReference type="NCBIfam" id="NF005860">
    <property type="entry name" value="PRK07789.1"/>
    <property type="match status" value="1"/>
</dbReference>
<dbReference type="RefSeq" id="WP_206967892.1">
    <property type="nucleotide sequence ID" value="NZ_BAAAJJ010000013.1"/>
</dbReference>
<evidence type="ECO:0000256" key="10">
    <source>
        <dbReference type="ARBA" id="ARBA00023304"/>
    </source>
</evidence>
<evidence type="ECO:0000256" key="2">
    <source>
        <dbReference type="ARBA" id="ARBA00005025"/>
    </source>
</evidence>
<keyword evidence="18" id="KW-1185">Reference proteome</keyword>
<keyword evidence="6 12" id="KW-0808">Transferase</keyword>
<dbReference type="Gene3D" id="3.40.50.970">
    <property type="match status" value="2"/>
</dbReference>
<comment type="pathway">
    <text evidence="2 12">Amino-acid biosynthesis; L-valine biosynthesis; L-valine from pyruvate: step 1/4.</text>
</comment>
<dbReference type="FunFam" id="3.40.50.1220:FF:000008">
    <property type="entry name" value="Acetolactate synthase"/>
    <property type="match status" value="1"/>
</dbReference>
<evidence type="ECO:0000256" key="1">
    <source>
        <dbReference type="ARBA" id="ARBA00004974"/>
    </source>
</evidence>
<evidence type="ECO:0000256" key="9">
    <source>
        <dbReference type="ARBA" id="ARBA00023052"/>
    </source>
</evidence>
<feature type="region of interest" description="Disordered" evidence="13">
    <location>
        <begin position="1"/>
        <end position="27"/>
    </location>
</feature>